<evidence type="ECO:0000313" key="2">
    <source>
        <dbReference type="Proteomes" id="UP000639772"/>
    </source>
</evidence>
<dbReference type="AlphaFoldDB" id="A0A835S4E1"/>
<comment type="caution">
    <text evidence="1">The sequence shown here is derived from an EMBL/GenBank/DDBJ whole genome shotgun (WGS) entry which is preliminary data.</text>
</comment>
<reference evidence="1 2" key="1">
    <citation type="journal article" date="2020" name="Nat. Food">
        <title>A phased Vanilla planifolia genome enables genetic improvement of flavour and production.</title>
        <authorList>
            <person name="Hasing T."/>
            <person name="Tang H."/>
            <person name="Brym M."/>
            <person name="Khazi F."/>
            <person name="Huang T."/>
            <person name="Chambers A.H."/>
        </authorList>
    </citation>
    <scope>NUCLEOTIDE SEQUENCE [LARGE SCALE GENOMIC DNA]</scope>
    <source>
        <tissue evidence="1">Leaf</tissue>
    </source>
</reference>
<protein>
    <submittedName>
        <fullName evidence="1">Uncharacterized protein</fullName>
    </submittedName>
</protein>
<dbReference type="EMBL" id="JADCNM010000001">
    <property type="protein sequence ID" value="KAG0502378.1"/>
    <property type="molecule type" value="Genomic_DNA"/>
</dbReference>
<evidence type="ECO:0000313" key="1">
    <source>
        <dbReference type="EMBL" id="KAG0502378.1"/>
    </source>
</evidence>
<organism evidence="1 2">
    <name type="scientific">Vanilla planifolia</name>
    <name type="common">Vanilla</name>
    <dbReference type="NCBI Taxonomy" id="51239"/>
    <lineage>
        <taxon>Eukaryota</taxon>
        <taxon>Viridiplantae</taxon>
        <taxon>Streptophyta</taxon>
        <taxon>Embryophyta</taxon>
        <taxon>Tracheophyta</taxon>
        <taxon>Spermatophyta</taxon>
        <taxon>Magnoliopsida</taxon>
        <taxon>Liliopsida</taxon>
        <taxon>Asparagales</taxon>
        <taxon>Orchidaceae</taxon>
        <taxon>Vanilloideae</taxon>
        <taxon>Vanilleae</taxon>
        <taxon>Vanilla</taxon>
    </lineage>
</organism>
<accession>A0A835S4E1</accession>
<dbReference type="Proteomes" id="UP000639772">
    <property type="component" value="Chromosome 1"/>
</dbReference>
<proteinExistence type="predicted"/>
<dbReference type="OrthoDB" id="288590at2759"/>
<sequence length="51" mass="6220">MEEEEQSLYREFTWREYKATAYKTKLVDDRLRLFETHGVELTLRAPLIIET</sequence>
<gene>
    <name evidence="1" type="ORF">HPP92_002450</name>
</gene>
<name>A0A835S4E1_VANPL</name>